<dbReference type="GO" id="GO:0016279">
    <property type="term" value="F:protein-lysine N-methyltransferase activity"/>
    <property type="evidence" value="ECO:0007669"/>
    <property type="project" value="InterPro"/>
</dbReference>
<dbReference type="GO" id="GO:0032259">
    <property type="term" value="P:methylation"/>
    <property type="evidence" value="ECO:0007669"/>
    <property type="project" value="UniProtKB-KW"/>
</dbReference>
<reference evidence="5 6" key="1">
    <citation type="submission" date="2017-08" db="EMBL/GenBank/DDBJ databases">
        <title>Acidophilic green algal genome provides insights into adaptation to an acidic environment.</title>
        <authorList>
            <person name="Hirooka S."/>
            <person name="Hirose Y."/>
            <person name="Kanesaki Y."/>
            <person name="Higuchi S."/>
            <person name="Fujiwara T."/>
            <person name="Onuma R."/>
            <person name="Era A."/>
            <person name="Ohbayashi R."/>
            <person name="Uzuka A."/>
            <person name="Nozaki H."/>
            <person name="Yoshikawa H."/>
            <person name="Miyagishima S.Y."/>
        </authorList>
    </citation>
    <scope>NUCLEOTIDE SEQUENCE [LARGE SCALE GENOMIC DNA]</scope>
    <source>
        <strain evidence="5 6">NIES-2499</strain>
    </source>
</reference>
<comment type="subcellular location">
    <subcellularLocation>
        <location evidence="1">Cytoplasm</location>
    </subcellularLocation>
</comment>
<sequence>MADTSKNRFLIKTSENELLNQYWYSAATIEALVQEILSSASRVAFLSTPSVYFSLPKDSEVKKSSWVFDFDEQWRTDPHFCKYDFNKPEDLPGNLLNDFDMVVIDPPFITREVWEKYTKAAKLLLKNEGKVIASTVAENDGLLSELLGSKPCNFKPSIPHLIYQYNFFTNYKPTALAEKNPEIPEDD</sequence>
<accession>A0A250WRC4</accession>
<dbReference type="STRING" id="1157962.A0A250WRC4"/>
<dbReference type="PROSITE" id="PS00092">
    <property type="entry name" value="N6_MTASE"/>
    <property type="match status" value="1"/>
</dbReference>
<dbReference type="AlphaFoldDB" id="A0A250WRC4"/>
<dbReference type="OrthoDB" id="206354at2759"/>
<evidence type="ECO:0000256" key="3">
    <source>
        <dbReference type="ARBA" id="ARBA00022603"/>
    </source>
</evidence>
<evidence type="ECO:0000313" key="5">
    <source>
        <dbReference type="EMBL" id="GAX73222.1"/>
    </source>
</evidence>
<organism evidence="5 6">
    <name type="scientific">Chlamydomonas eustigma</name>
    <dbReference type="NCBI Taxonomy" id="1157962"/>
    <lineage>
        <taxon>Eukaryota</taxon>
        <taxon>Viridiplantae</taxon>
        <taxon>Chlorophyta</taxon>
        <taxon>core chlorophytes</taxon>
        <taxon>Chlorophyceae</taxon>
        <taxon>CS clade</taxon>
        <taxon>Chlamydomonadales</taxon>
        <taxon>Chlamydomonadaceae</taxon>
        <taxon>Chlamydomonas</taxon>
    </lineage>
</organism>
<dbReference type="Pfam" id="PF10237">
    <property type="entry name" value="N6-adenineMlase"/>
    <property type="match status" value="1"/>
</dbReference>
<dbReference type="InterPro" id="IPR029063">
    <property type="entry name" value="SAM-dependent_MTases_sf"/>
</dbReference>
<dbReference type="InterPro" id="IPR019369">
    <property type="entry name" value="Efm5/EEF1AKMT1"/>
</dbReference>
<dbReference type="GO" id="GO:0005737">
    <property type="term" value="C:cytoplasm"/>
    <property type="evidence" value="ECO:0007669"/>
    <property type="project" value="UniProtKB-SubCell"/>
</dbReference>
<proteinExistence type="predicted"/>
<dbReference type="EMBL" id="BEGY01000002">
    <property type="protein sequence ID" value="GAX73222.1"/>
    <property type="molecule type" value="Genomic_DNA"/>
</dbReference>
<protein>
    <submittedName>
        <fullName evidence="5">Uncharacterized protein</fullName>
    </submittedName>
</protein>
<dbReference type="PANTHER" id="PTHR13200">
    <property type="entry name" value="EEF1A LYSINE METHYLTRANSFERASE 1"/>
    <property type="match status" value="1"/>
</dbReference>
<dbReference type="InterPro" id="IPR002052">
    <property type="entry name" value="DNA_methylase_N6_adenine_CS"/>
</dbReference>
<evidence type="ECO:0000256" key="2">
    <source>
        <dbReference type="ARBA" id="ARBA00022490"/>
    </source>
</evidence>
<keyword evidence="3" id="KW-0489">Methyltransferase</keyword>
<evidence type="ECO:0000256" key="4">
    <source>
        <dbReference type="ARBA" id="ARBA00022679"/>
    </source>
</evidence>
<keyword evidence="6" id="KW-1185">Reference proteome</keyword>
<dbReference type="SUPFAM" id="SSF53335">
    <property type="entry name" value="S-adenosyl-L-methionine-dependent methyltransferases"/>
    <property type="match status" value="1"/>
</dbReference>
<evidence type="ECO:0000313" key="6">
    <source>
        <dbReference type="Proteomes" id="UP000232323"/>
    </source>
</evidence>
<dbReference type="PANTHER" id="PTHR13200:SF1">
    <property type="entry name" value="NUCLEIC ACID BINDING PROTEIN"/>
    <property type="match status" value="1"/>
</dbReference>
<evidence type="ECO:0000256" key="1">
    <source>
        <dbReference type="ARBA" id="ARBA00004496"/>
    </source>
</evidence>
<keyword evidence="4" id="KW-0808">Transferase</keyword>
<dbReference type="InterPro" id="IPR041370">
    <property type="entry name" value="Mlase_EEF1AKMT1/ZCCHC4"/>
</dbReference>
<name>A0A250WRC4_9CHLO</name>
<dbReference type="GO" id="GO:0003676">
    <property type="term" value="F:nucleic acid binding"/>
    <property type="evidence" value="ECO:0007669"/>
    <property type="project" value="InterPro"/>
</dbReference>
<keyword evidence="2" id="KW-0963">Cytoplasm</keyword>
<dbReference type="Proteomes" id="UP000232323">
    <property type="component" value="Unassembled WGS sequence"/>
</dbReference>
<gene>
    <name evidence="5" type="ORF">CEUSTIGMA_g675.t1</name>
</gene>
<comment type="caution">
    <text evidence="5">The sequence shown here is derived from an EMBL/GenBank/DDBJ whole genome shotgun (WGS) entry which is preliminary data.</text>
</comment>